<proteinExistence type="predicted"/>
<dbReference type="InterPro" id="IPR045087">
    <property type="entry name" value="Cu-oxidase_fam"/>
</dbReference>
<evidence type="ECO:0000256" key="2">
    <source>
        <dbReference type="ARBA" id="ARBA00023002"/>
    </source>
</evidence>
<dbReference type="GO" id="GO:0005886">
    <property type="term" value="C:plasma membrane"/>
    <property type="evidence" value="ECO:0007669"/>
    <property type="project" value="TreeGrafter"/>
</dbReference>
<dbReference type="GO" id="GO:0006826">
    <property type="term" value="P:iron ion transport"/>
    <property type="evidence" value="ECO:0007669"/>
    <property type="project" value="TreeGrafter"/>
</dbReference>
<dbReference type="InterPro" id="IPR008972">
    <property type="entry name" value="Cupredoxin"/>
</dbReference>
<dbReference type="GO" id="GO:0005507">
    <property type="term" value="F:copper ion binding"/>
    <property type="evidence" value="ECO:0007669"/>
    <property type="project" value="InterPro"/>
</dbReference>
<feature type="domain" description="Plastocyanin-like" evidence="4">
    <location>
        <begin position="3"/>
        <end position="105"/>
    </location>
</feature>
<dbReference type="Pfam" id="PF07731">
    <property type="entry name" value="Cu-oxidase_2"/>
    <property type="match status" value="1"/>
</dbReference>
<dbReference type="OrthoDB" id="2121828at2759"/>
<gene>
    <name evidence="6" type="primary">LOC106153204</name>
</gene>
<dbReference type="PANTHER" id="PTHR11709:SF394">
    <property type="entry name" value="FI03373P-RELATED"/>
    <property type="match status" value="1"/>
</dbReference>
<dbReference type="PANTHER" id="PTHR11709">
    <property type="entry name" value="MULTI-COPPER OXIDASE"/>
    <property type="match status" value="1"/>
</dbReference>
<organism evidence="5 6">
    <name type="scientific">Lingula anatina</name>
    <name type="common">Brachiopod</name>
    <name type="synonym">Lingula unguis</name>
    <dbReference type="NCBI Taxonomy" id="7574"/>
    <lineage>
        <taxon>Eukaryota</taxon>
        <taxon>Metazoa</taxon>
        <taxon>Spiralia</taxon>
        <taxon>Lophotrochozoa</taxon>
        <taxon>Brachiopoda</taxon>
        <taxon>Linguliformea</taxon>
        <taxon>Lingulata</taxon>
        <taxon>Lingulida</taxon>
        <taxon>Linguloidea</taxon>
        <taxon>Lingulidae</taxon>
        <taxon>Lingula</taxon>
    </lineage>
</organism>
<evidence type="ECO:0000256" key="1">
    <source>
        <dbReference type="ARBA" id="ARBA00022723"/>
    </source>
</evidence>
<dbReference type="SUPFAM" id="SSF49503">
    <property type="entry name" value="Cupredoxins"/>
    <property type="match status" value="1"/>
</dbReference>
<keyword evidence="3" id="KW-0186">Copper</keyword>
<name>A0A1S3H920_LINAN</name>
<dbReference type="InterPro" id="IPR011706">
    <property type="entry name" value="Cu-oxidase_C"/>
</dbReference>
<protein>
    <submittedName>
        <fullName evidence="6">Laccase-25-like</fullName>
    </submittedName>
</protein>
<dbReference type="Gene3D" id="2.60.40.420">
    <property type="entry name" value="Cupredoxins - blue copper proteins"/>
    <property type="match status" value="1"/>
</dbReference>
<reference evidence="6" key="1">
    <citation type="submission" date="2025-08" db="UniProtKB">
        <authorList>
            <consortium name="RefSeq"/>
        </authorList>
    </citation>
    <scope>IDENTIFICATION</scope>
    <source>
        <tissue evidence="6">Gonads</tissue>
    </source>
</reference>
<dbReference type="GeneID" id="106153204"/>
<dbReference type="RefSeq" id="XP_013382502.1">
    <property type="nucleotide sequence ID" value="XM_013527048.2"/>
</dbReference>
<dbReference type="KEGG" id="lak:106153204"/>
<keyword evidence="1" id="KW-0479">Metal-binding</keyword>
<sequence length="183" mass="20857">MFQVVEMILINEGRPFKSGHPLHMHGAYFRVLGIGKLGSSISVEEVKKLHEEGNLRYKLISPSYRDTVNVPDGGYAIIRFRTDNPGLWFFHCHVDSHLAQGQAMLLKFGDFAEYPSIPANFPRCGSWGRHVYKDATHRDQCPQQPVQECKEPTSTGNRSLPPFSLFQLTIFLLHVYWIKSGLL</sequence>
<dbReference type="AlphaFoldDB" id="A0A1S3H920"/>
<evidence type="ECO:0000259" key="4">
    <source>
        <dbReference type="Pfam" id="PF07731"/>
    </source>
</evidence>
<accession>A0A1S3H920</accession>
<evidence type="ECO:0000313" key="5">
    <source>
        <dbReference type="Proteomes" id="UP000085678"/>
    </source>
</evidence>
<evidence type="ECO:0000256" key="3">
    <source>
        <dbReference type="ARBA" id="ARBA00023008"/>
    </source>
</evidence>
<keyword evidence="5" id="KW-1185">Reference proteome</keyword>
<dbReference type="InParanoid" id="A0A1S3H920"/>
<keyword evidence="2" id="KW-0560">Oxidoreductase</keyword>
<evidence type="ECO:0000313" key="6">
    <source>
        <dbReference type="RefSeq" id="XP_013382502.1"/>
    </source>
</evidence>
<dbReference type="Proteomes" id="UP000085678">
    <property type="component" value="Unplaced"/>
</dbReference>
<dbReference type="GO" id="GO:0016491">
    <property type="term" value="F:oxidoreductase activity"/>
    <property type="evidence" value="ECO:0007669"/>
    <property type="project" value="UniProtKB-KW"/>
</dbReference>